<reference evidence="3" key="1">
    <citation type="journal article" date="2023" name="Plant J.">
        <title>The genome of the king protea, Protea cynaroides.</title>
        <authorList>
            <person name="Chang J."/>
            <person name="Duong T.A."/>
            <person name="Schoeman C."/>
            <person name="Ma X."/>
            <person name="Roodt D."/>
            <person name="Barker N."/>
            <person name="Li Z."/>
            <person name="Van de Peer Y."/>
            <person name="Mizrachi E."/>
        </authorList>
    </citation>
    <scope>NUCLEOTIDE SEQUENCE</scope>
    <source>
        <tissue evidence="3">Young leaves</tissue>
    </source>
</reference>
<dbReference type="OrthoDB" id="1919921at2759"/>
<evidence type="ECO:0000256" key="1">
    <source>
        <dbReference type="SAM" id="Coils"/>
    </source>
</evidence>
<proteinExistence type="predicted"/>
<dbReference type="Proteomes" id="UP001141806">
    <property type="component" value="Unassembled WGS sequence"/>
</dbReference>
<dbReference type="EMBL" id="JAMYWD010000009">
    <property type="protein sequence ID" value="KAJ4960188.1"/>
    <property type="molecule type" value="Genomic_DNA"/>
</dbReference>
<name>A0A9Q0H8F2_9MAGN</name>
<feature type="compositionally biased region" description="Polar residues" evidence="2">
    <location>
        <begin position="1"/>
        <end position="10"/>
    </location>
</feature>
<organism evidence="3 4">
    <name type="scientific">Protea cynaroides</name>
    <dbReference type="NCBI Taxonomy" id="273540"/>
    <lineage>
        <taxon>Eukaryota</taxon>
        <taxon>Viridiplantae</taxon>
        <taxon>Streptophyta</taxon>
        <taxon>Embryophyta</taxon>
        <taxon>Tracheophyta</taxon>
        <taxon>Spermatophyta</taxon>
        <taxon>Magnoliopsida</taxon>
        <taxon>Proteales</taxon>
        <taxon>Proteaceae</taxon>
        <taxon>Protea</taxon>
    </lineage>
</organism>
<sequence length="193" mass="22129">MDFDTSTSKGLNAECNSKVPIDDTGPLFPKSEEDTHDKRKPQSLKLYQIKAQKLLEDLLDKSLVVVRKPFPNLDDDHLLDEGGIQLFRQAPPGIVFDPIDEVPRPRKRPKLRPGETIDEKSEKFRRQLQSVVVDGLDIMAAARDAYQKSLARFEARVAKTKAAFQQEEERVAELKKIRGEKWLPSFTREMQDK</sequence>
<keyword evidence="1" id="KW-0175">Coiled coil</keyword>
<dbReference type="AlphaFoldDB" id="A0A9Q0H8F2"/>
<feature type="coiled-coil region" evidence="1">
    <location>
        <begin position="150"/>
        <end position="177"/>
    </location>
</feature>
<comment type="caution">
    <text evidence="3">The sequence shown here is derived from an EMBL/GenBank/DDBJ whole genome shotgun (WGS) entry which is preliminary data.</text>
</comment>
<feature type="region of interest" description="Disordered" evidence="2">
    <location>
        <begin position="1"/>
        <end position="43"/>
    </location>
</feature>
<keyword evidence="4" id="KW-1185">Reference proteome</keyword>
<dbReference type="PANTHER" id="PTHR36765">
    <property type="entry name" value="EXPRESSED PROTEIN"/>
    <property type="match status" value="1"/>
</dbReference>
<evidence type="ECO:0000313" key="4">
    <source>
        <dbReference type="Proteomes" id="UP001141806"/>
    </source>
</evidence>
<gene>
    <name evidence="3" type="ORF">NE237_020098</name>
</gene>
<protein>
    <submittedName>
        <fullName evidence="3">Uncharacterized protein</fullName>
    </submittedName>
</protein>
<dbReference type="PANTHER" id="PTHR36765:SF1">
    <property type="entry name" value="EXPRESSED PROTEIN"/>
    <property type="match status" value="1"/>
</dbReference>
<evidence type="ECO:0000313" key="3">
    <source>
        <dbReference type="EMBL" id="KAJ4960188.1"/>
    </source>
</evidence>
<evidence type="ECO:0000256" key="2">
    <source>
        <dbReference type="SAM" id="MobiDB-lite"/>
    </source>
</evidence>
<accession>A0A9Q0H8F2</accession>